<dbReference type="EMBL" id="JARKIE010000350">
    <property type="protein sequence ID" value="KAJ7652268.1"/>
    <property type="molecule type" value="Genomic_DNA"/>
</dbReference>
<comment type="caution">
    <text evidence="1">The sequence shown here is derived from an EMBL/GenBank/DDBJ whole genome shotgun (WGS) entry which is preliminary data.</text>
</comment>
<evidence type="ECO:0000313" key="2">
    <source>
        <dbReference type="Proteomes" id="UP001221757"/>
    </source>
</evidence>
<organism evidence="1 2">
    <name type="scientific">Mycena rosella</name>
    <name type="common">Pink bonnet</name>
    <name type="synonym">Agaricus rosellus</name>
    <dbReference type="NCBI Taxonomy" id="1033263"/>
    <lineage>
        <taxon>Eukaryota</taxon>
        <taxon>Fungi</taxon>
        <taxon>Dikarya</taxon>
        <taxon>Basidiomycota</taxon>
        <taxon>Agaricomycotina</taxon>
        <taxon>Agaricomycetes</taxon>
        <taxon>Agaricomycetidae</taxon>
        <taxon>Agaricales</taxon>
        <taxon>Marasmiineae</taxon>
        <taxon>Mycenaceae</taxon>
        <taxon>Mycena</taxon>
    </lineage>
</organism>
<accession>A0AAD7CLS0</accession>
<sequence length="183" mass="20407">MIYRDDLKKYGAVEIVSYRPLNDSHPPSSTLRPARNSPHSSDHVQHLCVGLEDVVDEDLQDFISSCPQLFDLVVAMPLQRLCIELHISSTQDRAGLALLPSLTHLAFNDEYLPALRDALETCKLLCGLVLLCDPHSSDLITLASDLRFVVVGCASIRYRQDWQRGTPRRRGLLGHGRGIHCAP</sequence>
<dbReference type="AlphaFoldDB" id="A0AAD7CLS0"/>
<evidence type="ECO:0000313" key="1">
    <source>
        <dbReference type="EMBL" id="KAJ7652268.1"/>
    </source>
</evidence>
<name>A0AAD7CLS0_MYCRO</name>
<keyword evidence="2" id="KW-1185">Reference proteome</keyword>
<reference evidence="1" key="1">
    <citation type="submission" date="2023-03" db="EMBL/GenBank/DDBJ databases">
        <title>Massive genome expansion in bonnet fungi (Mycena s.s.) driven by repeated elements and novel gene families across ecological guilds.</title>
        <authorList>
            <consortium name="Lawrence Berkeley National Laboratory"/>
            <person name="Harder C.B."/>
            <person name="Miyauchi S."/>
            <person name="Viragh M."/>
            <person name="Kuo A."/>
            <person name="Thoen E."/>
            <person name="Andreopoulos B."/>
            <person name="Lu D."/>
            <person name="Skrede I."/>
            <person name="Drula E."/>
            <person name="Henrissat B."/>
            <person name="Morin E."/>
            <person name="Kohler A."/>
            <person name="Barry K."/>
            <person name="LaButti K."/>
            <person name="Morin E."/>
            <person name="Salamov A."/>
            <person name="Lipzen A."/>
            <person name="Mereny Z."/>
            <person name="Hegedus B."/>
            <person name="Baldrian P."/>
            <person name="Stursova M."/>
            <person name="Weitz H."/>
            <person name="Taylor A."/>
            <person name="Grigoriev I.V."/>
            <person name="Nagy L.G."/>
            <person name="Martin F."/>
            <person name="Kauserud H."/>
        </authorList>
    </citation>
    <scope>NUCLEOTIDE SEQUENCE</scope>
    <source>
        <strain evidence="1">CBHHK067</strain>
    </source>
</reference>
<protein>
    <submittedName>
        <fullName evidence="1">Uncharacterized protein</fullName>
    </submittedName>
</protein>
<gene>
    <name evidence="1" type="ORF">B0H17DRAFT_1215012</name>
</gene>
<proteinExistence type="predicted"/>
<dbReference type="Proteomes" id="UP001221757">
    <property type="component" value="Unassembled WGS sequence"/>
</dbReference>